<dbReference type="PANTHER" id="PTHR47561">
    <property type="entry name" value="POLYSACCHARIDE DEACETYLASE FAMILY PROTEIN (AFU_ORTHOLOGUE AFUA_6G05030)"/>
    <property type="match status" value="1"/>
</dbReference>
<dbReference type="PROSITE" id="PS51677">
    <property type="entry name" value="NODB"/>
    <property type="match status" value="1"/>
</dbReference>
<proteinExistence type="predicted"/>
<reference evidence="2 3" key="1">
    <citation type="submission" date="2020-02" db="EMBL/GenBank/DDBJ databases">
        <title>Genome sequencing for Kineobactrum sp. M2.</title>
        <authorList>
            <person name="Park S.-J."/>
        </authorList>
    </citation>
    <scope>NUCLEOTIDE SEQUENCE [LARGE SCALE GENOMIC DNA]</scope>
    <source>
        <strain evidence="2 3">M2</strain>
    </source>
</reference>
<accession>A0A6C0U5S8</accession>
<dbReference type="AlphaFoldDB" id="A0A6C0U5S8"/>
<keyword evidence="3" id="KW-1185">Reference proteome</keyword>
<gene>
    <name evidence="2" type="ORF">G3T16_04285</name>
</gene>
<dbReference type="PANTHER" id="PTHR47561:SF1">
    <property type="entry name" value="POLYSACCHARIDE DEACETYLASE FAMILY PROTEIN (AFU_ORTHOLOGUE AFUA_6G05030)"/>
    <property type="match status" value="1"/>
</dbReference>
<dbReference type="Proteomes" id="UP000477680">
    <property type="component" value="Chromosome"/>
</dbReference>
<evidence type="ECO:0000313" key="2">
    <source>
        <dbReference type="EMBL" id="QIB67532.1"/>
    </source>
</evidence>
<protein>
    <submittedName>
        <fullName evidence="2">DUF3473 domain-containing protein</fullName>
    </submittedName>
</protein>
<sequence length="307" mass="34158">MSIPEQVNAMTVDVEDYFQVSAFERHIQRSAWDSTPMRVEANVDRILALFEQNGVRATFFTLGWVAERHPAMVRRIVAAGHELASHGWEHIRVTTQQPEAFREDVSRTKSVLEDIGGVAVSGYRAASYSIGAGNLWALDVLADAGYVYSSSIAPIRHDLYGMPEAPRFAFAAAGGRLTEIPVTTLTLAGRNINCGGGGWFRLFPYGFSRWALRRINRTEGESGLFYFHPWEIDPQQPRPEGLPARTRFRHYLNLGRMEQRLQRLLGDFRWDRMDCVFGSVIAANQAAAGDGAAAASWPAAGGREARV</sequence>
<dbReference type="Pfam" id="PF01522">
    <property type="entry name" value="Polysacc_deac_1"/>
    <property type="match status" value="1"/>
</dbReference>
<dbReference type="InterPro" id="IPR011330">
    <property type="entry name" value="Glyco_hydro/deAcase_b/a-brl"/>
</dbReference>
<name>A0A6C0U5S8_9GAMM</name>
<dbReference type="Pfam" id="PF11959">
    <property type="entry name" value="DUF3473"/>
    <property type="match status" value="1"/>
</dbReference>
<feature type="domain" description="NodB homology" evidence="1">
    <location>
        <begin position="29"/>
        <end position="307"/>
    </location>
</feature>
<dbReference type="GO" id="GO:0016810">
    <property type="term" value="F:hydrolase activity, acting on carbon-nitrogen (but not peptide) bonds"/>
    <property type="evidence" value="ECO:0007669"/>
    <property type="project" value="InterPro"/>
</dbReference>
<dbReference type="KEGG" id="kim:G3T16_04285"/>
<dbReference type="InterPro" id="IPR014344">
    <property type="entry name" value="XrtA_polysacc_deacetyl"/>
</dbReference>
<dbReference type="InterPro" id="IPR002509">
    <property type="entry name" value="NODB_dom"/>
</dbReference>
<dbReference type="GO" id="GO:0005975">
    <property type="term" value="P:carbohydrate metabolic process"/>
    <property type="evidence" value="ECO:0007669"/>
    <property type="project" value="InterPro"/>
</dbReference>
<organism evidence="2 3">
    <name type="scientific">Kineobactrum salinum</name>
    <dbReference type="NCBI Taxonomy" id="2708301"/>
    <lineage>
        <taxon>Bacteria</taxon>
        <taxon>Pseudomonadati</taxon>
        <taxon>Pseudomonadota</taxon>
        <taxon>Gammaproteobacteria</taxon>
        <taxon>Cellvibrionales</taxon>
        <taxon>Halieaceae</taxon>
        <taxon>Kineobactrum</taxon>
    </lineage>
</organism>
<dbReference type="InterPro" id="IPR022560">
    <property type="entry name" value="DUF3473"/>
</dbReference>
<dbReference type="SUPFAM" id="SSF88713">
    <property type="entry name" value="Glycoside hydrolase/deacetylase"/>
    <property type="match status" value="1"/>
</dbReference>
<dbReference type="Gene3D" id="3.20.20.370">
    <property type="entry name" value="Glycoside hydrolase/deacetylase"/>
    <property type="match status" value="1"/>
</dbReference>
<dbReference type="InterPro" id="IPR045235">
    <property type="entry name" value="PuuE_HpPgdA-like"/>
</dbReference>
<dbReference type="EMBL" id="CP048711">
    <property type="protein sequence ID" value="QIB67532.1"/>
    <property type="molecule type" value="Genomic_DNA"/>
</dbReference>
<dbReference type="NCBIfam" id="TIGR03006">
    <property type="entry name" value="pepcterm_polyde"/>
    <property type="match status" value="1"/>
</dbReference>
<dbReference type="CDD" id="cd10941">
    <property type="entry name" value="CE4_PuuE_HpPgdA_like_2"/>
    <property type="match status" value="1"/>
</dbReference>
<evidence type="ECO:0000259" key="1">
    <source>
        <dbReference type="PROSITE" id="PS51677"/>
    </source>
</evidence>
<evidence type="ECO:0000313" key="3">
    <source>
        <dbReference type="Proteomes" id="UP000477680"/>
    </source>
</evidence>